<gene>
    <name evidence="2" type="ORF">ASIM_LOCUS16410</name>
</gene>
<keyword evidence="1" id="KW-0472">Membrane</keyword>
<organism evidence="4">
    <name type="scientific">Anisakis simplex</name>
    <name type="common">Herring worm</name>
    <dbReference type="NCBI Taxonomy" id="6269"/>
    <lineage>
        <taxon>Eukaryota</taxon>
        <taxon>Metazoa</taxon>
        <taxon>Ecdysozoa</taxon>
        <taxon>Nematoda</taxon>
        <taxon>Chromadorea</taxon>
        <taxon>Rhabditida</taxon>
        <taxon>Spirurina</taxon>
        <taxon>Ascaridomorpha</taxon>
        <taxon>Ascaridoidea</taxon>
        <taxon>Anisakidae</taxon>
        <taxon>Anisakis</taxon>
        <taxon>Anisakis simplex complex</taxon>
    </lineage>
</organism>
<reference evidence="4" key="1">
    <citation type="submission" date="2017-02" db="UniProtKB">
        <authorList>
            <consortium name="WormBaseParasite"/>
        </authorList>
    </citation>
    <scope>IDENTIFICATION</scope>
</reference>
<name>A0A0M3K7R2_ANISI</name>
<dbReference type="Proteomes" id="UP000267096">
    <property type="component" value="Unassembled WGS sequence"/>
</dbReference>
<protein>
    <submittedName>
        <fullName evidence="4">Secreted protein</fullName>
    </submittedName>
</protein>
<evidence type="ECO:0000313" key="2">
    <source>
        <dbReference type="EMBL" id="VDK57718.1"/>
    </source>
</evidence>
<proteinExistence type="predicted"/>
<sequence length="99" mass="10999">MTFQIYSAIAFIVLVLNIGFNRLFKSDGVKYSQNFENEEDDDIPATLMSAPQGIPMHHGEGKLTDAFNQTAVSNANYGAIDTADPTQEAYDRYVKAPYD</sequence>
<dbReference type="OrthoDB" id="5989317at2759"/>
<evidence type="ECO:0000313" key="4">
    <source>
        <dbReference type="WBParaSite" id="ASIM_0001700301-mRNA-1"/>
    </source>
</evidence>
<keyword evidence="3" id="KW-1185">Reference proteome</keyword>
<accession>A0A0M3K7R2</accession>
<dbReference type="AlphaFoldDB" id="A0A0M3K7R2"/>
<evidence type="ECO:0000256" key="1">
    <source>
        <dbReference type="SAM" id="Phobius"/>
    </source>
</evidence>
<feature type="transmembrane region" description="Helical" evidence="1">
    <location>
        <begin position="6"/>
        <end position="24"/>
    </location>
</feature>
<evidence type="ECO:0000313" key="3">
    <source>
        <dbReference type="Proteomes" id="UP000267096"/>
    </source>
</evidence>
<reference evidence="2 3" key="2">
    <citation type="submission" date="2018-11" db="EMBL/GenBank/DDBJ databases">
        <authorList>
            <consortium name="Pathogen Informatics"/>
        </authorList>
    </citation>
    <scope>NUCLEOTIDE SEQUENCE [LARGE SCALE GENOMIC DNA]</scope>
</reference>
<keyword evidence="1" id="KW-1133">Transmembrane helix</keyword>
<dbReference type="WBParaSite" id="ASIM_0001700301-mRNA-1">
    <property type="protein sequence ID" value="ASIM_0001700301-mRNA-1"/>
    <property type="gene ID" value="ASIM_0001700301"/>
</dbReference>
<keyword evidence="1" id="KW-0812">Transmembrane</keyword>
<dbReference type="EMBL" id="UYRR01033068">
    <property type="protein sequence ID" value="VDK57718.1"/>
    <property type="molecule type" value="Genomic_DNA"/>
</dbReference>